<organism evidence="1 2">
    <name type="scientific">Gibberella zeae</name>
    <name type="common">Wheat head blight fungus</name>
    <name type="synonym">Fusarium graminearum</name>
    <dbReference type="NCBI Taxonomy" id="5518"/>
    <lineage>
        <taxon>Eukaryota</taxon>
        <taxon>Fungi</taxon>
        <taxon>Dikarya</taxon>
        <taxon>Ascomycota</taxon>
        <taxon>Pezizomycotina</taxon>
        <taxon>Sordariomycetes</taxon>
        <taxon>Hypocreomycetidae</taxon>
        <taxon>Hypocreales</taxon>
        <taxon>Nectriaceae</taxon>
        <taxon>Fusarium</taxon>
    </lineage>
</organism>
<evidence type="ECO:0000313" key="2">
    <source>
        <dbReference type="Proteomes" id="UP000746612"/>
    </source>
</evidence>
<comment type="caution">
    <text evidence="1">The sequence shown here is derived from an EMBL/GenBank/DDBJ whole genome shotgun (WGS) entry which is preliminary data.</text>
</comment>
<dbReference type="Proteomes" id="UP000746612">
    <property type="component" value="Unassembled WGS sequence"/>
</dbReference>
<dbReference type="EMBL" id="CAJPIJ010000174">
    <property type="protein sequence ID" value="CAG2003336.1"/>
    <property type="molecule type" value="Genomic_DNA"/>
</dbReference>
<accession>A0A9N8RLX8</accession>
<protein>
    <submittedName>
        <fullName evidence="1">Uncharacterized protein</fullName>
    </submittedName>
</protein>
<name>A0A9N8RLX8_GIBZA</name>
<dbReference type="AlphaFoldDB" id="A0A9N8RLX8"/>
<sequence length="117" mass="13061">MILSFIQKVAGPCFHQNIMRLVRVWVLKARIANGSPFLPTQDIQGFISDAETTLPESQILEQLNTNDTPNSDNLNATIDLVKIPEGLEWDSTPATSALEQMVLRETLLAEAKIRSRN</sequence>
<evidence type="ECO:0000313" key="1">
    <source>
        <dbReference type="EMBL" id="CAG2003336.1"/>
    </source>
</evidence>
<reference evidence="1" key="1">
    <citation type="submission" date="2021-03" db="EMBL/GenBank/DDBJ databases">
        <authorList>
            <person name="Alouane T."/>
            <person name="Langin T."/>
            <person name="Bonhomme L."/>
        </authorList>
    </citation>
    <scope>NUCLEOTIDE SEQUENCE</scope>
    <source>
        <strain evidence="1">MDC_Fg202</strain>
    </source>
</reference>
<proteinExistence type="predicted"/>
<gene>
    <name evidence="1" type="ORF">MDCFG202_LOCUS488320</name>
</gene>